<dbReference type="Proteomes" id="UP001607221">
    <property type="component" value="Unassembled WGS sequence"/>
</dbReference>
<protein>
    <submittedName>
        <fullName evidence="1">Uncharacterized protein</fullName>
    </submittedName>
</protein>
<dbReference type="EMBL" id="JBIHSE010000004">
    <property type="protein sequence ID" value="MFH0274912.1"/>
    <property type="molecule type" value="Genomic_DNA"/>
</dbReference>
<sequence length="127" mass="14484">MKVRSCEWLQGDVTYKLKTETNQNGWSVNLTIDEDVSVKENNPITILIRLDQYTALTEKFYFMQVGGISVRNIPKDAAKDIAKTLDCSLSEHCEACGRESELMWDTSGKYHSVCSDCLKLIEWVEVN</sequence>
<organism evidence="1 2">
    <name type="scientific">Vibrio jasicida</name>
    <dbReference type="NCBI Taxonomy" id="766224"/>
    <lineage>
        <taxon>Bacteria</taxon>
        <taxon>Pseudomonadati</taxon>
        <taxon>Pseudomonadota</taxon>
        <taxon>Gammaproteobacteria</taxon>
        <taxon>Vibrionales</taxon>
        <taxon>Vibrionaceae</taxon>
        <taxon>Vibrio</taxon>
    </lineage>
</organism>
<gene>
    <name evidence="1" type="ORF">ACGRHZ_26925</name>
</gene>
<reference evidence="1 2" key="1">
    <citation type="submission" date="2024-10" db="EMBL/GenBank/DDBJ databases">
        <authorList>
            <person name="Yibar A."/>
            <person name="Saticioglu I.B."/>
            <person name="Duman M."/>
            <person name="Ajmi N."/>
            <person name="Gurler F."/>
            <person name="Ay H."/>
            <person name="Onuk E."/>
            <person name="Guler S."/>
            <person name="Romalde J.L."/>
        </authorList>
    </citation>
    <scope>NUCLEOTIDE SEQUENCE [LARGE SCALE GENOMIC DNA]</scope>
    <source>
        <strain evidence="1 2">1-TCBS-A</strain>
    </source>
</reference>
<accession>A0ABW7JFL9</accession>
<evidence type="ECO:0000313" key="2">
    <source>
        <dbReference type="Proteomes" id="UP001607221"/>
    </source>
</evidence>
<evidence type="ECO:0000313" key="1">
    <source>
        <dbReference type="EMBL" id="MFH0274912.1"/>
    </source>
</evidence>
<name>A0ABW7JFL9_9VIBR</name>
<dbReference type="RefSeq" id="WP_394633215.1">
    <property type="nucleotide sequence ID" value="NZ_JBIHSE010000004.1"/>
</dbReference>
<proteinExistence type="predicted"/>
<comment type="caution">
    <text evidence="1">The sequence shown here is derived from an EMBL/GenBank/DDBJ whole genome shotgun (WGS) entry which is preliminary data.</text>
</comment>
<keyword evidence="2" id="KW-1185">Reference proteome</keyword>